<dbReference type="OMA" id="WDRRIPN"/>
<dbReference type="InterPro" id="IPR006594">
    <property type="entry name" value="LisH"/>
</dbReference>
<protein>
    <submittedName>
        <fullName evidence="7">(wild Malaysian banana) hypothetical protein</fullName>
    </submittedName>
</protein>
<feature type="compositionally biased region" description="Polar residues" evidence="6">
    <location>
        <begin position="216"/>
        <end position="239"/>
    </location>
</feature>
<dbReference type="SUPFAM" id="SSF50978">
    <property type="entry name" value="WD40 repeat-like"/>
    <property type="match status" value="1"/>
</dbReference>
<comment type="subcellular location">
    <subcellularLocation>
        <location evidence="1">Nucleus</location>
    </subcellularLocation>
</comment>
<feature type="compositionally biased region" description="Basic and acidic residues" evidence="6">
    <location>
        <begin position="16"/>
        <end position="25"/>
    </location>
</feature>
<dbReference type="SMART" id="SM00320">
    <property type="entry name" value="WD40"/>
    <property type="match status" value="3"/>
</dbReference>
<organism evidence="8 9">
    <name type="scientific">Musa acuminata subsp. malaccensis</name>
    <name type="common">Wild banana</name>
    <name type="synonym">Musa malaccensis</name>
    <dbReference type="NCBI Taxonomy" id="214687"/>
    <lineage>
        <taxon>Eukaryota</taxon>
        <taxon>Viridiplantae</taxon>
        <taxon>Streptophyta</taxon>
        <taxon>Embryophyta</taxon>
        <taxon>Tracheophyta</taxon>
        <taxon>Spermatophyta</taxon>
        <taxon>Magnoliopsida</taxon>
        <taxon>Liliopsida</taxon>
        <taxon>Zingiberales</taxon>
        <taxon>Musaceae</taxon>
        <taxon>Musa</taxon>
    </lineage>
</organism>
<dbReference type="InterPro" id="IPR016024">
    <property type="entry name" value="ARM-type_fold"/>
</dbReference>
<feature type="region of interest" description="Disordered" evidence="6">
    <location>
        <begin position="1849"/>
        <end position="1964"/>
    </location>
</feature>
<feature type="compositionally biased region" description="Basic and acidic residues" evidence="6">
    <location>
        <begin position="977"/>
        <end position="987"/>
    </location>
</feature>
<dbReference type="EnsemblPlants" id="Ma03_t23480.3">
    <property type="protein sequence ID" value="Ma03_p23480.3"/>
    <property type="gene ID" value="Ma03_g23480"/>
</dbReference>
<dbReference type="SUPFAM" id="SSF48371">
    <property type="entry name" value="ARM repeat"/>
    <property type="match status" value="1"/>
</dbReference>
<dbReference type="PROSITE" id="PS50896">
    <property type="entry name" value="LISH"/>
    <property type="match status" value="1"/>
</dbReference>
<evidence type="ECO:0000313" key="7">
    <source>
        <dbReference type="EMBL" id="CAG1851059.1"/>
    </source>
</evidence>
<dbReference type="Gramene" id="Ma03_t23480.3">
    <property type="protein sequence ID" value="Ma03_p23480.3"/>
    <property type="gene ID" value="Ma03_g23480"/>
</dbReference>
<dbReference type="Proteomes" id="UP000012960">
    <property type="component" value="Unplaced"/>
</dbReference>
<dbReference type="Gene3D" id="2.130.10.10">
    <property type="entry name" value="YVTN repeat-like/Quinoprotein amine dehydrogenase"/>
    <property type="match status" value="1"/>
</dbReference>
<proteinExistence type="inferred from homology"/>
<dbReference type="InterPro" id="IPR033270">
    <property type="entry name" value="VPRBP/DCAF1"/>
</dbReference>
<comment type="pathway">
    <text evidence="2">Protein modification; protein ubiquitination.</text>
</comment>
<dbReference type="SMART" id="SM00667">
    <property type="entry name" value="LisH"/>
    <property type="match status" value="1"/>
</dbReference>
<evidence type="ECO:0000256" key="1">
    <source>
        <dbReference type="ARBA" id="ARBA00004123"/>
    </source>
</evidence>
<dbReference type="OrthoDB" id="27563at2759"/>
<dbReference type="GO" id="GO:0005634">
    <property type="term" value="C:nucleus"/>
    <property type="evidence" value="ECO:0000318"/>
    <property type="project" value="GO_Central"/>
</dbReference>
<keyword evidence="9" id="KW-1185">Reference proteome</keyword>
<reference evidence="7" key="1">
    <citation type="submission" date="2021-03" db="EMBL/GenBank/DDBJ databases">
        <authorList>
            <consortium name="Genoscope - CEA"/>
            <person name="William W."/>
        </authorList>
    </citation>
    <scope>NUCLEOTIDE SEQUENCE</scope>
    <source>
        <strain evidence="7">Doubled-haploid Pahang</strain>
    </source>
</reference>
<accession>A0A804IFE6</accession>
<keyword evidence="4" id="KW-0833">Ubl conjugation pathway</keyword>
<feature type="region of interest" description="Disordered" evidence="6">
    <location>
        <begin position="1"/>
        <end position="25"/>
    </location>
</feature>
<dbReference type="GO" id="GO:0016567">
    <property type="term" value="P:protein ubiquitination"/>
    <property type="evidence" value="ECO:0007669"/>
    <property type="project" value="UniProtKB-UniPathway"/>
</dbReference>
<dbReference type="FunFam" id="2.130.10.10:FF:000366">
    <property type="entry name" value="DDB1-and CUL4-associated factor homolog 1"/>
    <property type="match status" value="1"/>
</dbReference>
<comment type="similarity">
    <text evidence="3">Belongs to the VPRBP/DCAF1 family.</text>
</comment>
<gene>
    <name evidence="7" type="ORF">GSMUA_195070.1</name>
</gene>
<dbReference type="InParanoid" id="A0A804IFE6"/>
<dbReference type="UniPathway" id="UPA00143"/>
<dbReference type="InterPro" id="IPR001680">
    <property type="entry name" value="WD40_rpt"/>
</dbReference>
<evidence type="ECO:0000256" key="4">
    <source>
        <dbReference type="ARBA" id="ARBA00022786"/>
    </source>
</evidence>
<evidence type="ECO:0000256" key="6">
    <source>
        <dbReference type="SAM" id="MobiDB-lite"/>
    </source>
</evidence>
<feature type="compositionally biased region" description="Polar residues" evidence="6">
    <location>
        <begin position="961"/>
        <end position="976"/>
    </location>
</feature>
<dbReference type="PANTHER" id="PTHR13129">
    <property type="entry name" value="VPRBP PROTEIN-RELATED"/>
    <property type="match status" value="1"/>
</dbReference>
<dbReference type="EMBL" id="HG996468">
    <property type="protein sequence ID" value="CAG1851059.1"/>
    <property type="molecule type" value="Genomic_DNA"/>
</dbReference>
<feature type="region of interest" description="Disordered" evidence="6">
    <location>
        <begin position="216"/>
        <end position="316"/>
    </location>
</feature>
<dbReference type="PANTHER" id="PTHR13129:SF4">
    <property type="entry name" value="DDB1- AND CUL4-ASSOCIATED FACTOR 1"/>
    <property type="match status" value="1"/>
</dbReference>
<evidence type="ECO:0000313" key="9">
    <source>
        <dbReference type="Proteomes" id="UP000012960"/>
    </source>
</evidence>
<evidence type="ECO:0000256" key="5">
    <source>
        <dbReference type="ARBA" id="ARBA00023242"/>
    </source>
</evidence>
<sequence>MQPERAREAAAGPSGEEAKAEGEEHEAILERAQRLISKIVETQANPNPRHLHALATILEAQESRYLQETANSPFNNVRTSHNIGKLGNLVRDNDEFYELTSSKFLTESRFPPSIRAAAARLLLSCSSSWMYPHVFDDAVLDNIKIWVNEDTPVYDDDSIWKHELGEDKPTDSEMLRTYATGLLALSLPSSSQVVEDMLTSGLSAKLMRYLRTQMFGDSSSGQRDVTSLVETKRASASSSTKDRDETRGRSCQVSGVAHLESSRIGDQRLSGDPTADKGSVKNDGTGQVCGDDTWGDGGDSLKSELTDSSSDLVGPNQMAAEYPDLIGDQWQNKNLLDGKSKYGERDIAGKSGQDDDLDDSKGVDLLKQGLNHGFPRSTAKGNISGGTLENLRAASQSSGLYIGGSGQLFGERNLAKHEDIEKVLDTDNKLSIFYCDDLVIGKDNDERLLDCNIGKKDISEMVKKAIRAAEAEARTANAPEEAIKAAGDAAAELVKTAATEAWKSKNDEEAVVSAASEAASTVVDAAIATEISRNANQLSKDIIELKTLEDKGNEEIEIFVILENETLAKLRVKYSIRCLGILGEYVEALGPILHEKGVDVCLAFLQCSFKDDETPDQLALLAEVLNLICALAAHRKFSALFVDRGGIQKLLSVRRVLHTFFGLSSCLFTIGSLQAIMERVCALPSNVVQQIVELALQLLECPQDQARKNAAIFFAAAFVFRAILDSFDVQEGLHKMLNILHGAASVRSGGNSGTVGIPIVPARNDRSSAEVLTASEKQIAYHTCVALRQYFRAHLIVLVDSLRPNKSSRGIARSTSSARASYKPLDISNEAMDSVFIQIQRDRKLGPAFVRARWPLVDKFLASNGHITMLELCQAPPVERYLHDLAQYALGVLHIATFVKDSRKLIINATLSNNRVGMAVILDAANGAGYVDPEVIHPALNVLVNLVCPPPSISIKPSVSAQGQQPVSLQTLNGPSENRERHSERNNSDSGVTFTIQNEPRERIMEPNLVDRGNAAVPGCSSSTPAPAISAGVVGDRRISLGSGSGCAGLAAQLEQGYRQAREAVRANNGIKVLLHLLNPRMITPPAALDCIRALACRVLLGLARDEAIAHILTRLQVGKKLSELIRDLSSQASGTEQARWQSELVQVSIELIAIVTNSGRASTLAATDAAAPTLRRIERAAIAAATPITYHSRELLLLIHEHLVASGLKATATLLQKEAKLTLMPSLGAPTPPLHQTNVQEVSSVQLQWPSGRASCGFLSDFIKTVSQEAGPKSDLALSSFKRKQLAFSPNFCQGKGQLSSHASSTLRAFSVTKSAAPCGGTETPSVSVFKSTADTEVTFKTPICLPMKRKFLELKEPSSASPAKHLSTEDFSFQSPICQTPYFGRRNFVTTDAEGLLPIVNHSPRGALSKTSCSNISIDHSDDIQCQVTPGAPTTPVAQLGLPGNSQYEKTERMTLDSLVVQYLKHQHRQCPAPITTLPPLSLLQPHVCPEPSRSLNAPANITARVSSREFRKKYGGIHAHRRDRQFIYSRYRPCRTCRADAALLTCITFLGESSRIATGSHSGELKIFDSNSGNLLESQTCHQTCVTLVQSALSGGTQLVLSSALYDVKLWEASSISGGPLHSFEGCKAARFSHSGTSFAALSSDTSRREVLLYDVQTYNVELRLPDSSSNHSGMFRGHAQSLIHFSPVDMMMLWNGILWDRRSSNAIHQFDQFTDYGGGGFHPAGNEVIINSEVWDLRKFKLLRTVPSLDQTVITFNGGGDVIYAILRRNLEEITSAINTRRVRHPLFPAFRTIDAANYSDIGTVQVDRCILDFATDPTDTFVGVIAMDDHEEMFSSARLYEVGRKRATDDDSDPDDGGDTDEDDDENESEADMDSIFDADLAGDGDTDSDDMSNEDDEDIDSVDELDDGDLNEDELDFEGGQGLLEIMAEGDEDVEDSEVMESFSSGEEEDFAGHGFAL</sequence>
<dbReference type="GO" id="GO:0080008">
    <property type="term" value="C:Cul4-RING E3 ubiquitin ligase complex"/>
    <property type="evidence" value="ECO:0000318"/>
    <property type="project" value="GO_Central"/>
</dbReference>
<feature type="region of interest" description="Disordered" evidence="6">
    <location>
        <begin position="957"/>
        <end position="998"/>
    </location>
</feature>
<dbReference type="InterPro" id="IPR036322">
    <property type="entry name" value="WD40_repeat_dom_sf"/>
</dbReference>
<evidence type="ECO:0000313" key="8">
    <source>
        <dbReference type="EnsemblPlants" id="Ma03_p23480.3"/>
    </source>
</evidence>
<feature type="compositionally biased region" description="Polar residues" evidence="6">
    <location>
        <begin position="988"/>
        <end position="998"/>
    </location>
</feature>
<evidence type="ECO:0000256" key="2">
    <source>
        <dbReference type="ARBA" id="ARBA00004906"/>
    </source>
</evidence>
<name>A0A804IFE6_MUSAM</name>
<feature type="compositionally biased region" description="Acidic residues" evidence="6">
    <location>
        <begin position="1855"/>
        <end position="1923"/>
    </location>
</feature>
<feature type="compositionally biased region" description="Acidic residues" evidence="6">
    <location>
        <begin position="1934"/>
        <end position="1945"/>
    </location>
</feature>
<reference evidence="8" key="2">
    <citation type="submission" date="2021-05" db="UniProtKB">
        <authorList>
            <consortium name="EnsemblPlants"/>
        </authorList>
    </citation>
    <scope>IDENTIFICATION</scope>
    <source>
        <strain evidence="8">subsp. malaccensis</strain>
    </source>
</reference>
<evidence type="ECO:0000256" key="3">
    <source>
        <dbReference type="ARBA" id="ARBA00008845"/>
    </source>
</evidence>
<dbReference type="InterPro" id="IPR015943">
    <property type="entry name" value="WD40/YVTN_repeat-like_dom_sf"/>
</dbReference>
<keyword evidence="5" id="KW-0539">Nucleus</keyword>